<protein>
    <submittedName>
        <fullName evidence="1">Uncharacterized protein</fullName>
    </submittedName>
</protein>
<proteinExistence type="predicted"/>
<gene>
    <name evidence="1" type="ORF">P775_26220</name>
</gene>
<sequence length="91" mass="10438">MRTNRCQSRDDAQKVPLKDSGYAINHSANVLLFDRRGRFDPQISYREDFDRAMGKIRQLFAGSSQLQRILVCKRSLGQRAEPSARINRSAP</sequence>
<dbReference type="EMBL" id="AWWI01000179">
    <property type="protein sequence ID" value="PIL14929.1"/>
    <property type="molecule type" value="Genomic_DNA"/>
</dbReference>
<evidence type="ECO:0000313" key="2">
    <source>
        <dbReference type="Proteomes" id="UP000231259"/>
    </source>
</evidence>
<accession>A0A2G8R072</accession>
<name>A0A2G8R072_9RHOB</name>
<dbReference type="AlphaFoldDB" id="A0A2G8R072"/>
<organism evidence="1 2">
    <name type="scientific">Puniceibacterium antarcticum</name>
    <dbReference type="NCBI Taxonomy" id="1206336"/>
    <lineage>
        <taxon>Bacteria</taxon>
        <taxon>Pseudomonadati</taxon>
        <taxon>Pseudomonadota</taxon>
        <taxon>Alphaproteobacteria</taxon>
        <taxon>Rhodobacterales</taxon>
        <taxon>Paracoccaceae</taxon>
        <taxon>Puniceibacterium</taxon>
    </lineage>
</organism>
<keyword evidence="2" id="KW-1185">Reference proteome</keyword>
<dbReference type="RefSeq" id="WP_099913532.1">
    <property type="nucleotide sequence ID" value="NZ_AWWI01000179.1"/>
</dbReference>
<reference evidence="1 2" key="1">
    <citation type="submission" date="2013-09" db="EMBL/GenBank/DDBJ databases">
        <title>Genome sequencing of Phaeobacter antarcticus sp. nov. SM1211.</title>
        <authorList>
            <person name="Zhang X.-Y."/>
            <person name="Liu C."/>
            <person name="Chen X.-L."/>
            <person name="Xie B.-B."/>
            <person name="Qin Q.-L."/>
            <person name="Rong J.-C."/>
            <person name="Zhang Y.-Z."/>
        </authorList>
    </citation>
    <scope>NUCLEOTIDE SEQUENCE [LARGE SCALE GENOMIC DNA]</scope>
    <source>
        <strain evidence="1 2">SM1211</strain>
    </source>
</reference>
<evidence type="ECO:0000313" key="1">
    <source>
        <dbReference type="EMBL" id="PIL14929.1"/>
    </source>
</evidence>
<comment type="caution">
    <text evidence="1">The sequence shown here is derived from an EMBL/GenBank/DDBJ whole genome shotgun (WGS) entry which is preliminary data.</text>
</comment>
<dbReference type="Proteomes" id="UP000231259">
    <property type="component" value="Unassembled WGS sequence"/>
</dbReference>